<keyword evidence="2" id="KW-1185">Reference proteome</keyword>
<evidence type="ECO:0000313" key="1">
    <source>
        <dbReference type="EMBL" id="CAF1045481.1"/>
    </source>
</evidence>
<comment type="caution">
    <text evidence="1">The sequence shown here is derived from an EMBL/GenBank/DDBJ whole genome shotgun (WGS) entry which is preliminary data.</text>
</comment>
<protein>
    <submittedName>
        <fullName evidence="1">Uncharacterized protein</fullName>
    </submittedName>
</protein>
<evidence type="ECO:0000313" key="2">
    <source>
        <dbReference type="Proteomes" id="UP000663879"/>
    </source>
</evidence>
<reference evidence="1" key="1">
    <citation type="submission" date="2021-02" db="EMBL/GenBank/DDBJ databases">
        <authorList>
            <person name="Nowell W R."/>
        </authorList>
    </citation>
    <scope>NUCLEOTIDE SEQUENCE</scope>
    <source>
        <strain evidence="1">Ploen Becks lab</strain>
    </source>
</reference>
<organism evidence="1 2">
    <name type="scientific">Brachionus calyciflorus</name>
    <dbReference type="NCBI Taxonomy" id="104777"/>
    <lineage>
        <taxon>Eukaryota</taxon>
        <taxon>Metazoa</taxon>
        <taxon>Spiralia</taxon>
        <taxon>Gnathifera</taxon>
        <taxon>Rotifera</taxon>
        <taxon>Eurotatoria</taxon>
        <taxon>Monogononta</taxon>
        <taxon>Pseudotrocha</taxon>
        <taxon>Ploima</taxon>
        <taxon>Brachionidae</taxon>
        <taxon>Brachionus</taxon>
    </lineage>
</organism>
<sequence length="82" mass="9331">MPRQSYINNNIQKLGLENINFGISLVEGFFNRSKNKLYPKNNKVEDLESYLGGHLYAPTIDRTIGFFGFGSDYNNKPIIGND</sequence>
<gene>
    <name evidence="1" type="ORF">OXX778_LOCUS18563</name>
</gene>
<proteinExistence type="predicted"/>
<accession>A0A814K7A5</accession>
<dbReference type="Proteomes" id="UP000663879">
    <property type="component" value="Unassembled WGS sequence"/>
</dbReference>
<dbReference type="AlphaFoldDB" id="A0A814K7A5"/>
<name>A0A814K7A5_9BILA</name>
<dbReference type="EMBL" id="CAJNOC010005200">
    <property type="protein sequence ID" value="CAF1045481.1"/>
    <property type="molecule type" value="Genomic_DNA"/>
</dbReference>